<reference evidence="1" key="1">
    <citation type="submission" date="2020-02" db="EMBL/GenBank/DDBJ databases">
        <title>WGS of Carbapenem-Resistant Entrobacteriaceae.</title>
        <authorList>
            <person name="Tokajian S."/>
            <person name="El Chaar M."/>
            <person name="El Khoury M."/>
        </authorList>
    </citation>
    <scope>NUCLEOTIDE SEQUENCE</scope>
    <source>
        <strain evidence="1">EHM_24</strain>
    </source>
</reference>
<accession>A0A6G4LAY4</accession>
<dbReference type="RefSeq" id="WP_058647382.1">
    <property type="nucleotide sequence ID" value="NZ_CAYQIB010000008.1"/>
</dbReference>
<organism evidence="1">
    <name type="scientific">Enterobacter hormaechei</name>
    <dbReference type="NCBI Taxonomy" id="158836"/>
    <lineage>
        <taxon>Bacteria</taxon>
        <taxon>Pseudomonadati</taxon>
        <taxon>Pseudomonadota</taxon>
        <taxon>Gammaproteobacteria</taxon>
        <taxon>Enterobacterales</taxon>
        <taxon>Enterobacteriaceae</taxon>
        <taxon>Enterobacter</taxon>
        <taxon>Enterobacter cloacae complex</taxon>
    </lineage>
</organism>
<comment type="caution">
    <text evidence="1">The sequence shown here is derived from an EMBL/GenBank/DDBJ whole genome shotgun (WGS) entry which is preliminary data.</text>
</comment>
<evidence type="ECO:0000313" key="1">
    <source>
        <dbReference type="EMBL" id="NGE57550.1"/>
    </source>
</evidence>
<dbReference type="AlphaFoldDB" id="A0A6G4LAY4"/>
<gene>
    <name evidence="1" type="ORF">G5638_00050</name>
</gene>
<dbReference type="EMBL" id="JAAJSZ010000001">
    <property type="protein sequence ID" value="NGE57550.1"/>
    <property type="molecule type" value="Genomic_DNA"/>
</dbReference>
<protein>
    <submittedName>
        <fullName evidence="1">Uncharacterized protein</fullName>
    </submittedName>
</protein>
<proteinExistence type="predicted"/>
<sequence>MKYLSLQQAMLGMRVIMTDDGLILKSPAGSAHYDLKGRRHTVWGDASFFPEHLRVKDKRKPKCGHVSFGNDEIVAHRADGSVAWRMGKIEEPTKTPDAALGELSAVYTLPRYKISSYMKRQELIANALDEAKQRFSEEFGGVPADKTAVVFLADRWVAVEGGYTPDEIRDAAEYIKHRRLTREFGKALADLSPFAMKGGHVFIKDTFIQPSNTVSAKVDTYSVGTSTYNCNMRINVDGADKTIREKVHAVVSSYLTPEATEYTEEMVDELMSLKVPAICDETALGRLISEKIEQLLQKETRPGGSIHNATKR</sequence>
<name>A0A6G4LAY4_9ENTR</name>